<dbReference type="Proteomes" id="UP000544095">
    <property type="component" value="Unassembled WGS sequence"/>
</dbReference>
<reference evidence="2 3" key="1">
    <citation type="submission" date="2020-05" db="EMBL/GenBank/DDBJ databases">
        <title>Identification and distribution of gene clusters putatively required for synthesis of sphingolipid metabolism inhibitors in phylogenetically diverse species of the filamentous fungus Fusarium.</title>
        <authorList>
            <person name="Kim H.-S."/>
            <person name="Busman M."/>
            <person name="Brown D.W."/>
            <person name="Divon H."/>
            <person name="Uhlig S."/>
            <person name="Proctor R.H."/>
        </authorList>
    </citation>
    <scope>NUCLEOTIDE SEQUENCE [LARGE SCALE GENOMIC DNA]</scope>
    <source>
        <strain evidence="2 3">NRRL 25211</strain>
    </source>
</reference>
<feature type="region of interest" description="Disordered" evidence="1">
    <location>
        <begin position="33"/>
        <end position="65"/>
    </location>
</feature>
<gene>
    <name evidence="2" type="ORF">FPANT_12842</name>
</gene>
<sequence length="127" mass="14465">MAWPNVQFQGGYKRFFIYLREKEKRKRAQEFLSMPDLEPDLAQTHEVTATETDRSNPSDLSAMPNAISPQQELTDISPCDCPIVEQHLSCLFERLALGPDTDAQPAAKRRKLSHGGPSHRLYKGRRV</sequence>
<feature type="region of interest" description="Disordered" evidence="1">
    <location>
        <begin position="102"/>
        <end position="127"/>
    </location>
</feature>
<evidence type="ECO:0000313" key="2">
    <source>
        <dbReference type="EMBL" id="KAF5572761.1"/>
    </source>
</evidence>
<evidence type="ECO:0000313" key="3">
    <source>
        <dbReference type="Proteomes" id="UP000544095"/>
    </source>
</evidence>
<organism evidence="2 3">
    <name type="scientific">Fusarium pseudoanthophilum</name>
    <dbReference type="NCBI Taxonomy" id="48495"/>
    <lineage>
        <taxon>Eukaryota</taxon>
        <taxon>Fungi</taxon>
        <taxon>Dikarya</taxon>
        <taxon>Ascomycota</taxon>
        <taxon>Pezizomycotina</taxon>
        <taxon>Sordariomycetes</taxon>
        <taxon>Hypocreomycetidae</taxon>
        <taxon>Hypocreales</taxon>
        <taxon>Nectriaceae</taxon>
        <taxon>Fusarium</taxon>
        <taxon>Fusarium fujikuroi species complex</taxon>
    </lineage>
</organism>
<dbReference type="EMBL" id="JAAOAR010000875">
    <property type="protein sequence ID" value="KAF5572761.1"/>
    <property type="molecule type" value="Genomic_DNA"/>
</dbReference>
<comment type="caution">
    <text evidence="2">The sequence shown here is derived from an EMBL/GenBank/DDBJ whole genome shotgun (WGS) entry which is preliminary data.</text>
</comment>
<protein>
    <submittedName>
        <fullName evidence="2">Uncharacterized protein</fullName>
    </submittedName>
</protein>
<evidence type="ECO:0000256" key="1">
    <source>
        <dbReference type="SAM" id="MobiDB-lite"/>
    </source>
</evidence>
<accession>A0A8H5KIK9</accession>
<keyword evidence="3" id="KW-1185">Reference proteome</keyword>
<name>A0A8H5KIK9_9HYPO</name>
<dbReference type="AlphaFoldDB" id="A0A8H5KIK9"/>
<proteinExistence type="predicted"/>